<keyword evidence="4" id="KW-1185">Reference proteome</keyword>
<feature type="transmembrane region" description="Helical" evidence="1">
    <location>
        <begin position="21"/>
        <end position="42"/>
    </location>
</feature>
<sequence>MVGRPLTGCARLRSISPVVGVIALVALTVCLGTIVAVGVGSVEIGTESPAFGFEATAESATDRIVLEHQYGDEIDVSTIDVVVTVDGEALAVQPPVPFFQEDGFRGGPTGPFNSRADSRWGVGERAGFRLASTNAPTIDPGDEIVVSVERDGTLLGQASTVAE</sequence>
<keyword evidence="1" id="KW-0472">Membrane</keyword>
<organism evidence="3 4">
    <name type="scientific">Halovivax asiaticus JCM 14624</name>
    <dbReference type="NCBI Taxonomy" id="1227490"/>
    <lineage>
        <taxon>Archaea</taxon>
        <taxon>Methanobacteriati</taxon>
        <taxon>Methanobacteriota</taxon>
        <taxon>Stenosarchaea group</taxon>
        <taxon>Halobacteria</taxon>
        <taxon>Halobacteriales</taxon>
        <taxon>Natrialbaceae</taxon>
        <taxon>Halovivax</taxon>
    </lineage>
</organism>
<evidence type="ECO:0000259" key="2">
    <source>
        <dbReference type="Pfam" id="PF07790"/>
    </source>
</evidence>
<dbReference type="Proteomes" id="UP000011560">
    <property type="component" value="Unassembled WGS sequence"/>
</dbReference>
<accession>M0BEZ3</accession>
<keyword evidence="1" id="KW-0812">Transmembrane</keyword>
<dbReference type="AlphaFoldDB" id="M0BEZ3"/>
<dbReference type="OrthoDB" id="201989at2157"/>
<reference evidence="3 4" key="1">
    <citation type="journal article" date="2014" name="PLoS Genet.">
        <title>Phylogenetically driven sequencing of extremely halophilic archaea reveals strategies for static and dynamic osmo-response.</title>
        <authorList>
            <person name="Becker E.A."/>
            <person name="Seitzer P.M."/>
            <person name="Tritt A."/>
            <person name="Larsen D."/>
            <person name="Krusor M."/>
            <person name="Yao A.I."/>
            <person name="Wu D."/>
            <person name="Madern D."/>
            <person name="Eisen J.A."/>
            <person name="Darling A.E."/>
            <person name="Facciotti M.T."/>
        </authorList>
    </citation>
    <scope>NUCLEOTIDE SEQUENCE [LARGE SCALE GENOMIC DNA]</scope>
    <source>
        <strain evidence="3 4">JCM 14624</strain>
    </source>
</reference>
<comment type="caution">
    <text evidence="3">The sequence shown here is derived from an EMBL/GenBank/DDBJ whole genome shotgun (WGS) entry which is preliminary data.</text>
</comment>
<dbReference type="NCBIfam" id="TIGR02537">
    <property type="entry name" value="arch_flag_Nterm"/>
    <property type="match status" value="1"/>
</dbReference>
<evidence type="ECO:0000256" key="1">
    <source>
        <dbReference type="SAM" id="Phobius"/>
    </source>
</evidence>
<gene>
    <name evidence="3" type="ORF">C479_11605</name>
</gene>
<dbReference type="RefSeq" id="WP_007702553.1">
    <property type="nucleotide sequence ID" value="NZ_AOIQ01000017.1"/>
</dbReference>
<evidence type="ECO:0000313" key="3">
    <source>
        <dbReference type="EMBL" id="ELZ09461.1"/>
    </source>
</evidence>
<dbReference type="InterPro" id="IPR013373">
    <property type="entry name" value="Flagellin/pilin_N_arc"/>
</dbReference>
<keyword evidence="1" id="KW-1133">Transmembrane helix</keyword>
<dbReference type="InterPro" id="IPR012859">
    <property type="entry name" value="Pilin_N_archaeal"/>
</dbReference>
<protein>
    <recommendedName>
        <fullName evidence="2">Archaeal Type IV pilin N-terminal domain-containing protein</fullName>
    </recommendedName>
</protein>
<evidence type="ECO:0000313" key="4">
    <source>
        <dbReference type="Proteomes" id="UP000011560"/>
    </source>
</evidence>
<dbReference type="STRING" id="1227490.C479_11605"/>
<dbReference type="EMBL" id="AOIQ01000017">
    <property type="protein sequence ID" value="ELZ09461.1"/>
    <property type="molecule type" value="Genomic_DNA"/>
</dbReference>
<dbReference type="Pfam" id="PF07790">
    <property type="entry name" value="Pilin_N"/>
    <property type="match status" value="1"/>
</dbReference>
<proteinExistence type="predicted"/>
<feature type="domain" description="Archaeal Type IV pilin N-terminal" evidence="2">
    <location>
        <begin position="14"/>
        <end position="87"/>
    </location>
</feature>
<name>M0BEZ3_9EURY</name>